<accession>A0A5S9IW69</accession>
<feature type="transmembrane region" description="Helical" evidence="1">
    <location>
        <begin position="168"/>
        <end position="192"/>
    </location>
</feature>
<evidence type="ECO:0000256" key="1">
    <source>
        <dbReference type="SAM" id="Phobius"/>
    </source>
</evidence>
<keyword evidence="3" id="KW-1185">Reference proteome</keyword>
<reference evidence="2 3" key="1">
    <citation type="submission" date="2019-08" db="EMBL/GenBank/DDBJ databases">
        <title>Complete genome sequence of Candidatus Uab amorphum.</title>
        <authorList>
            <person name="Shiratori T."/>
            <person name="Suzuki S."/>
            <person name="Kakizawa Y."/>
            <person name="Ishida K."/>
        </authorList>
    </citation>
    <scope>NUCLEOTIDE SEQUENCE [LARGE SCALE GENOMIC DNA]</scope>
    <source>
        <strain evidence="2 3">SRT547</strain>
    </source>
</reference>
<dbReference type="RefSeq" id="WP_152021823.1">
    <property type="nucleotide sequence ID" value="NZ_AP019860.1"/>
</dbReference>
<feature type="transmembrane region" description="Helical" evidence="1">
    <location>
        <begin position="20"/>
        <end position="39"/>
    </location>
</feature>
<dbReference type="AlphaFoldDB" id="A0A5S9IW69"/>
<dbReference type="EMBL" id="AP019860">
    <property type="protein sequence ID" value="BBM88200.1"/>
    <property type="molecule type" value="Genomic_DNA"/>
</dbReference>
<feature type="transmembrane region" description="Helical" evidence="1">
    <location>
        <begin position="59"/>
        <end position="87"/>
    </location>
</feature>
<evidence type="ECO:0000313" key="2">
    <source>
        <dbReference type="EMBL" id="BBM88200.1"/>
    </source>
</evidence>
<evidence type="ECO:0008006" key="4">
    <source>
        <dbReference type="Google" id="ProtNLM"/>
    </source>
</evidence>
<keyword evidence="1" id="KW-0472">Membrane</keyword>
<dbReference type="KEGG" id="uam:UABAM_06621"/>
<keyword evidence="1" id="KW-1133">Transmembrane helix</keyword>
<feature type="transmembrane region" description="Helical" evidence="1">
    <location>
        <begin position="99"/>
        <end position="116"/>
    </location>
</feature>
<keyword evidence="1" id="KW-0812">Transmembrane</keyword>
<dbReference type="Proteomes" id="UP000326354">
    <property type="component" value="Chromosome"/>
</dbReference>
<proteinExistence type="predicted"/>
<gene>
    <name evidence="2" type="ORF">UABAM_06621</name>
</gene>
<protein>
    <recommendedName>
        <fullName evidence="4">Transmembrane protein</fullName>
    </recommendedName>
</protein>
<name>A0A5S9IW69_UABAM</name>
<sequence>MDEKSVEEKELQRRLRNTRWQIAAAAIVLIVIGIFFSIAAWNDSKSMSGLGNYPLVSCFFAFIGGILLTIMTAPLIVAPFIIPYAIFSEAHAQQSHSDVVANIGFVVSFFIMFFIAKTINISAPVTLPLWLVAFFCFSVSLYAGILCSEYVKEMRSDPFDRTDPAAMVLYWLMTLILPSGTVVFLGIFIRIFTEQSLL</sequence>
<evidence type="ECO:0000313" key="3">
    <source>
        <dbReference type="Proteomes" id="UP000326354"/>
    </source>
</evidence>
<feature type="transmembrane region" description="Helical" evidence="1">
    <location>
        <begin position="128"/>
        <end position="147"/>
    </location>
</feature>
<organism evidence="2 3">
    <name type="scientific">Uabimicrobium amorphum</name>
    <dbReference type="NCBI Taxonomy" id="2596890"/>
    <lineage>
        <taxon>Bacteria</taxon>
        <taxon>Pseudomonadati</taxon>
        <taxon>Planctomycetota</taxon>
        <taxon>Candidatus Uabimicrobiia</taxon>
        <taxon>Candidatus Uabimicrobiales</taxon>
        <taxon>Candidatus Uabimicrobiaceae</taxon>
        <taxon>Candidatus Uabimicrobium</taxon>
    </lineage>
</organism>